<organism evidence="1 2">
    <name type="scientific">Vermiconidia calcicola</name>
    <dbReference type="NCBI Taxonomy" id="1690605"/>
    <lineage>
        <taxon>Eukaryota</taxon>
        <taxon>Fungi</taxon>
        <taxon>Dikarya</taxon>
        <taxon>Ascomycota</taxon>
        <taxon>Pezizomycotina</taxon>
        <taxon>Dothideomycetes</taxon>
        <taxon>Dothideomycetidae</taxon>
        <taxon>Mycosphaerellales</taxon>
        <taxon>Extremaceae</taxon>
        <taxon>Vermiconidia</taxon>
    </lineage>
</organism>
<dbReference type="Proteomes" id="UP001281147">
    <property type="component" value="Unassembled WGS sequence"/>
</dbReference>
<feature type="non-terminal residue" evidence="1">
    <location>
        <position position="1"/>
    </location>
</feature>
<evidence type="ECO:0000313" key="1">
    <source>
        <dbReference type="EMBL" id="KAK3680476.1"/>
    </source>
</evidence>
<gene>
    <name evidence="1" type="ORF">LTR37_021211</name>
</gene>
<proteinExistence type="predicted"/>
<reference evidence="1" key="1">
    <citation type="submission" date="2023-07" db="EMBL/GenBank/DDBJ databases">
        <title>Black Yeasts Isolated from many extreme environments.</title>
        <authorList>
            <person name="Coleine C."/>
            <person name="Stajich J.E."/>
            <person name="Selbmann L."/>
        </authorList>
    </citation>
    <scope>NUCLEOTIDE SEQUENCE</scope>
    <source>
        <strain evidence="1">CCFEE 5714</strain>
    </source>
</reference>
<dbReference type="EMBL" id="JAUTXU010000449">
    <property type="protein sequence ID" value="KAK3680476.1"/>
    <property type="molecule type" value="Genomic_DNA"/>
</dbReference>
<evidence type="ECO:0000313" key="2">
    <source>
        <dbReference type="Proteomes" id="UP001281147"/>
    </source>
</evidence>
<comment type="caution">
    <text evidence="1">The sequence shown here is derived from an EMBL/GenBank/DDBJ whole genome shotgun (WGS) entry which is preliminary data.</text>
</comment>
<name>A0ACC3M974_9PEZI</name>
<accession>A0ACC3M974</accession>
<keyword evidence="2" id="KW-1185">Reference proteome</keyword>
<protein>
    <submittedName>
        <fullName evidence="1">Uncharacterized protein</fullName>
    </submittedName>
</protein>
<sequence>GKQSMALTIQQLNADTTYLLTFSPPNTPCHRATASYTVLIDPWLSGPSSILHPSFQISRHTSEPAISSLSEIADEIDLIIVSQDKPDHCHKKTLCSLPKDSNVDMLVTPAAAKKIRSWKDFAGVQRVRVLPAYNASDPLSTVIKIPLPAYSNSNTPGEVTIANVATKLDITGLHNAIGITYQPPSALKDSSTHKTEEGSRKANTDSDLPDNKEEDEALGSRTDSGIGSSSSSANKSQENILSVIYTPHGVYPRVLEPYINSYLRPRNALPVTALFHSINTEENPKLLGGRVAAGAPRGLELVQVTGAGHWIGAHDEAKDNRGVATTWIKSRKYDVNEVREMLRGGGMSGTRVHRLGVGEVVRIVNGGLEGEKEELPPTEFNGTVSAMW</sequence>